<dbReference type="eggNOG" id="COG2936">
    <property type="taxonomic scope" value="Bacteria"/>
</dbReference>
<dbReference type="InterPro" id="IPR050261">
    <property type="entry name" value="FrsA_esterase"/>
</dbReference>
<sequence length="583" mass="62267">MSRSRQNPKQSPLPARDYHATVVNPDDGIEIAITVMQPALAAGESAPLILHGHGFGGTRLTDREQPSVYESLSGGPLPSSEAARRAANAGYFVISFDQRGFGESGGHVHIMDPDIEGGDISAILDWAEHEMAHGERLARRDGRLVAGALGLSYGGGFQMIGAAVDSRFVAIVPTATWHDLRYSLAPNNVVKTAWGSGLVALGLPTSGMDLDPIMYHALLQGLASPLTGRGVSNRVAQRLYDHSPASFFDADAAHEAEHVDPRPEREPPQVDALILQGVGDTLFNLNEGLASANALRAAGNDVSLVVMRHGHSLPFLEDIDRIAYQTDAHLAWGDQRVETAAFELAWLDWKLKGEAPATAFPHTWVILDDDTQLAMEELPVARERTLAFEGRAATGGLDLLKGVLREDTLGGLWHLVAATTSKATDLVKRWLDGDNDRDKHDTALLARLVNALPADRVDELASGGVFLPLKTITGDDHALIGIPTVDIDITGGGPSPVAFVGIGIQRPGVSTTLLVNKQVRPIRGAGQRTIELNGIATRVYDGDTVGLLVYGYHPQYLASFSAIPGHIDVAGQLGLPWVDLSAC</sequence>
<dbReference type="PANTHER" id="PTHR22946:SF9">
    <property type="entry name" value="POLYKETIDE TRANSFERASE AF380"/>
    <property type="match status" value="1"/>
</dbReference>
<feature type="domain" description="Xaa-Pro dipeptidyl-peptidase-like" evidence="2">
    <location>
        <begin position="27"/>
        <end position="311"/>
    </location>
</feature>
<proteinExistence type="predicted"/>
<dbReference type="STRING" id="1304275.C41B8_08530"/>
<dbReference type="InterPro" id="IPR000383">
    <property type="entry name" value="Xaa-Pro-like_dom"/>
</dbReference>
<comment type="caution">
    <text evidence="3">The sequence shown here is derived from an EMBL/GenBank/DDBJ whole genome shotgun (WGS) entry which is preliminary data.</text>
</comment>
<evidence type="ECO:0000313" key="4">
    <source>
        <dbReference type="Proteomes" id="UP000028302"/>
    </source>
</evidence>
<name>A0A084ILN3_SALHC</name>
<dbReference type="RefSeq" id="WP_051883301.1">
    <property type="nucleotide sequence ID" value="NZ_APNK01000010.1"/>
</dbReference>
<organism evidence="3 4">
    <name type="scientific">Salinisphaera hydrothermalis (strain C41B8)</name>
    <dbReference type="NCBI Taxonomy" id="1304275"/>
    <lineage>
        <taxon>Bacteria</taxon>
        <taxon>Pseudomonadati</taxon>
        <taxon>Pseudomonadota</taxon>
        <taxon>Gammaproteobacteria</taxon>
        <taxon>Salinisphaerales</taxon>
        <taxon>Salinisphaeraceae</taxon>
        <taxon>Salinisphaera</taxon>
    </lineage>
</organism>
<keyword evidence="4" id="KW-1185">Reference proteome</keyword>
<keyword evidence="1" id="KW-0378">Hydrolase</keyword>
<dbReference type="AlphaFoldDB" id="A0A084ILN3"/>
<reference evidence="3 4" key="1">
    <citation type="submission" date="2013-03" db="EMBL/GenBank/DDBJ databases">
        <title>Salinisphaera hydrothermalis C41B8 Genome Sequencing.</title>
        <authorList>
            <person name="Li C."/>
            <person name="Lai Q."/>
            <person name="Shao Z."/>
        </authorList>
    </citation>
    <scope>NUCLEOTIDE SEQUENCE [LARGE SCALE GENOMIC DNA]</scope>
    <source>
        <strain evidence="3 4">C41B8</strain>
    </source>
</reference>
<protein>
    <submittedName>
        <fullName evidence="3">Peptidase S15</fullName>
    </submittedName>
</protein>
<dbReference type="Proteomes" id="UP000028302">
    <property type="component" value="Unassembled WGS sequence"/>
</dbReference>
<gene>
    <name evidence="3" type="ORF">C41B8_08530</name>
</gene>
<dbReference type="Gene3D" id="3.40.50.1820">
    <property type="entry name" value="alpha/beta hydrolase"/>
    <property type="match status" value="1"/>
</dbReference>
<dbReference type="PANTHER" id="PTHR22946">
    <property type="entry name" value="DIENELACTONE HYDROLASE DOMAIN-CONTAINING PROTEIN-RELATED"/>
    <property type="match status" value="1"/>
</dbReference>
<evidence type="ECO:0000313" key="3">
    <source>
        <dbReference type="EMBL" id="KEZ77617.1"/>
    </source>
</evidence>
<accession>A0A084ILN3</accession>
<dbReference type="PATRIC" id="fig|1304275.5.peg.1738"/>
<dbReference type="GO" id="GO:0052689">
    <property type="term" value="F:carboxylic ester hydrolase activity"/>
    <property type="evidence" value="ECO:0007669"/>
    <property type="project" value="UniProtKB-ARBA"/>
</dbReference>
<evidence type="ECO:0000256" key="1">
    <source>
        <dbReference type="ARBA" id="ARBA00022801"/>
    </source>
</evidence>
<dbReference type="SUPFAM" id="SSF53474">
    <property type="entry name" value="alpha/beta-Hydrolases"/>
    <property type="match status" value="1"/>
</dbReference>
<dbReference type="InterPro" id="IPR029058">
    <property type="entry name" value="AB_hydrolase_fold"/>
</dbReference>
<dbReference type="Pfam" id="PF02129">
    <property type="entry name" value="Peptidase_S15"/>
    <property type="match status" value="1"/>
</dbReference>
<dbReference type="EMBL" id="APNK01000010">
    <property type="protein sequence ID" value="KEZ77617.1"/>
    <property type="molecule type" value="Genomic_DNA"/>
</dbReference>
<evidence type="ECO:0000259" key="2">
    <source>
        <dbReference type="Pfam" id="PF02129"/>
    </source>
</evidence>